<evidence type="ECO:0000313" key="6">
    <source>
        <dbReference type="Proteomes" id="UP000316213"/>
    </source>
</evidence>
<reference evidence="5 6" key="1">
    <citation type="submission" date="2019-02" db="EMBL/GenBank/DDBJ databases">
        <title>Deep-cultivation of Planctomycetes and their phenomic and genomic characterization uncovers novel biology.</title>
        <authorList>
            <person name="Wiegand S."/>
            <person name="Jogler M."/>
            <person name="Boedeker C."/>
            <person name="Pinto D."/>
            <person name="Vollmers J."/>
            <person name="Rivas-Marin E."/>
            <person name="Kohn T."/>
            <person name="Peeters S.H."/>
            <person name="Heuer A."/>
            <person name="Rast P."/>
            <person name="Oberbeckmann S."/>
            <person name="Bunk B."/>
            <person name="Jeske O."/>
            <person name="Meyerdierks A."/>
            <person name="Storesund J.E."/>
            <person name="Kallscheuer N."/>
            <person name="Luecker S."/>
            <person name="Lage O.M."/>
            <person name="Pohl T."/>
            <person name="Merkel B.J."/>
            <person name="Hornburger P."/>
            <person name="Mueller R.-W."/>
            <person name="Bruemmer F."/>
            <person name="Labrenz M."/>
            <person name="Spormann A.M."/>
            <person name="Op Den Camp H."/>
            <person name="Overmann J."/>
            <person name="Amann R."/>
            <person name="Jetten M.S.M."/>
            <person name="Mascher T."/>
            <person name="Medema M.H."/>
            <person name="Devos D.P."/>
            <person name="Kaster A.-K."/>
            <person name="Ovreas L."/>
            <person name="Rohde M."/>
            <person name="Galperin M.Y."/>
            <person name="Jogler C."/>
        </authorList>
    </citation>
    <scope>NUCLEOTIDE SEQUENCE [LARGE SCALE GENOMIC DNA]</scope>
    <source>
        <strain evidence="5 6">Pla100</strain>
    </source>
</reference>
<feature type="active site" evidence="2">
    <location>
        <position position="117"/>
    </location>
</feature>
<comment type="function">
    <text evidence="3">Responsible for synthesis of pseudouridine from uracil.</text>
</comment>
<dbReference type="SUPFAM" id="SSF55120">
    <property type="entry name" value="Pseudouridine synthase"/>
    <property type="match status" value="1"/>
</dbReference>
<dbReference type="GO" id="GO:0003723">
    <property type="term" value="F:RNA binding"/>
    <property type="evidence" value="ECO:0007669"/>
    <property type="project" value="InterPro"/>
</dbReference>
<accession>A0A5C5ZX60</accession>
<dbReference type="PANTHER" id="PTHR21600">
    <property type="entry name" value="MITOCHONDRIAL RNA PSEUDOURIDINE SYNTHASE"/>
    <property type="match status" value="1"/>
</dbReference>
<dbReference type="InterPro" id="IPR020103">
    <property type="entry name" value="PsdUridine_synth_cat_dom_sf"/>
</dbReference>
<dbReference type="AlphaFoldDB" id="A0A5C5ZX60"/>
<evidence type="ECO:0000256" key="2">
    <source>
        <dbReference type="PIRSR" id="PIRSR606225-1"/>
    </source>
</evidence>
<evidence type="ECO:0000256" key="1">
    <source>
        <dbReference type="ARBA" id="ARBA00010876"/>
    </source>
</evidence>
<dbReference type="InterPro" id="IPR006145">
    <property type="entry name" value="PsdUridine_synth_RsuA/RluA"/>
</dbReference>
<comment type="catalytic activity">
    <reaction evidence="3">
        <text>a uridine in RNA = a pseudouridine in RNA</text>
        <dbReference type="Rhea" id="RHEA:48348"/>
        <dbReference type="Rhea" id="RHEA-COMP:12068"/>
        <dbReference type="Rhea" id="RHEA-COMP:12069"/>
        <dbReference type="ChEBI" id="CHEBI:65314"/>
        <dbReference type="ChEBI" id="CHEBI:65315"/>
    </reaction>
</comment>
<keyword evidence="6" id="KW-1185">Reference proteome</keyword>
<evidence type="ECO:0000256" key="3">
    <source>
        <dbReference type="RuleBase" id="RU362028"/>
    </source>
</evidence>
<name>A0A5C5ZX60_9BACT</name>
<evidence type="ECO:0000313" key="5">
    <source>
        <dbReference type="EMBL" id="TWT92212.1"/>
    </source>
</evidence>
<feature type="domain" description="Pseudouridine synthase RsuA/RluA-like" evidence="4">
    <location>
        <begin position="75"/>
        <end position="240"/>
    </location>
</feature>
<comment type="similarity">
    <text evidence="1 3">Belongs to the pseudouridine synthase RluA family.</text>
</comment>
<dbReference type="PROSITE" id="PS01129">
    <property type="entry name" value="PSI_RLU"/>
    <property type="match status" value="1"/>
</dbReference>
<evidence type="ECO:0000259" key="4">
    <source>
        <dbReference type="Pfam" id="PF00849"/>
    </source>
</evidence>
<dbReference type="Pfam" id="PF00849">
    <property type="entry name" value="PseudoU_synth_2"/>
    <property type="match status" value="1"/>
</dbReference>
<organism evidence="5 6">
    <name type="scientific">Neorhodopirellula pilleata</name>
    <dbReference type="NCBI Taxonomy" id="2714738"/>
    <lineage>
        <taxon>Bacteria</taxon>
        <taxon>Pseudomonadati</taxon>
        <taxon>Planctomycetota</taxon>
        <taxon>Planctomycetia</taxon>
        <taxon>Pirellulales</taxon>
        <taxon>Pirellulaceae</taxon>
        <taxon>Neorhodopirellula</taxon>
    </lineage>
</organism>
<proteinExistence type="inferred from homology"/>
<protein>
    <recommendedName>
        <fullName evidence="3">Pseudouridine synthase</fullName>
        <ecNumber evidence="3">5.4.99.-</ecNumber>
    </recommendedName>
</protein>
<dbReference type="EC" id="5.4.99.-" evidence="3"/>
<dbReference type="Gene3D" id="3.30.2350.10">
    <property type="entry name" value="Pseudouridine synthase"/>
    <property type="match status" value="1"/>
</dbReference>
<keyword evidence="3 5" id="KW-0413">Isomerase</keyword>
<dbReference type="InterPro" id="IPR006225">
    <property type="entry name" value="PsdUridine_synth_RluC/D"/>
</dbReference>
<dbReference type="Proteomes" id="UP000316213">
    <property type="component" value="Unassembled WGS sequence"/>
</dbReference>
<comment type="caution">
    <text evidence="5">The sequence shown here is derived from an EMBL/GenBank/DDBJ whole genome shotgun (WGS) entry which is preliminary data.</text>
</comment>
<dbReference type="NCBIfam" id="TIGR00005">
    <property type="entry name" value="rluA_subfam"/>
    <property type="match status" value="1"/>
</dbReference>
<sequence>MDGLPLIEFLQRLHPPTPIQQWQSWIADGAITSDGVTLHPRARVRCGQRLIHTMPDTIEPEVARRIGIVHEDASILVVDKPAPMPVHPSGRFNLNTLTRLLESYYPNETLRIAHRLDANTTGIVLFCRTRRAAGLVQPQFESRKVRKEYVAQVHGMVPWDRHDCRLPIARATQVEPSSQVEMVQQADRSIRSVDTQGARVPHEQGQSAQTQFRVLDRANEHSRVQAIPITGRTNQIRVHLWSLGHPIVGDPLYLRDQRLGEQQTLAVDQPPMHLHARSLTIVHPDTNEPVTFRRPAAFETNL</sequence>
<dbReference type="GO" id="GO:0140098">
    <property type="term" value="F:catalytic activity, acting on RNA"/>
    <property type="evidence" value="ECO:0007669"/>
    <property type="project" value="UniProtKB-ARBA"/>
</dbReference>
<dbReference type="GO" id="GO:0000455">
    <property type="term" value="P:enzyme-directed rRNA pseudouridine synthesis"/>
    <property type="evidence" value="ECO:0007669"/>
    <property type="project" value="TreeGrafter"/>
</dbReference>
<gene>
    <name evidence="5" type="primary">rluA_2</name>
    <name evidence="5" type="ORF">Pla100_47490</name>
</gene>
<dbReference type="EMBL" id="SJPM01000012">
    <property type="protein sequence ID" value="TWT92212.1"/>
    <property type="molecule type" value="Genomic_DNA"/>
</dbReference>
<dbReference type="PANTHER" id="PTHR21600:SF87">
    <property type="entry name" value="RNA PSEUDOURIDYLATE SYNTHASE DOMAIN-CONTAINING PROTEIN 1"/>
    <property type="match status" value="1"/>
</dbReference>
<dbReference type="CDD" id="cd02869">
    <property type="entry name" value="PseudoU_synth_RluA_like"/>
    <property type="match status" value="1"/>
</dbReference>
<dbReference type="InterPro" id="IPR006224">
    <property type="entry name" value="PsdUridine_synth_RluA-like_CS"/>
</dbReference>
<dbReference type="GO" id="GO:0009982">
    <property type="term" value="F:pseudouridine synthase activity"/>
    <property type="evidence" value="ECO:0007669"/>
    <property type="project" value="InterPro"/>
</dbReference>
<dbReference type="InterPro" id="IPR050188">
    <property type="entry name" value="RluA_PseudoU_synthase"/>
</dbReference>